<evidence type="ECO:0000313" key="3">
    <source>
        <dbReference type="EMBL" id="QEU81872.1"/>
    </source>
</evidence>
<dbReference type="AlphaFoldDB" id="A0A5P2URF0"/>
<dbReference type="KEGG" id="ssub:CP968_29520"/>
<dbReference type="PANTHER" id="PTHR34109">
    <property type="entry name" value="BNAUNNG04460D PROTEIN-RELATED"/>
    <property type="match status" value="1"/>
</dbReference>
<feature type="compositionally biased region" description="Low complexity" evidence="1">
    <location>
        <begin position="160"/>
        <end position="177"/>
    </location>
</feature>
<dbReference type="InterPro" id="IPR037523">
    <property type="entry name" value="VOC_core"/>
</dbReference>
<gene>
    <name evidence="3" type="ORF">CP968_29520</name>
</gene>
<sequence length="225" mass="23598">MAGRAGSGVPERYRTAVVPHVMVADAPAAIDFYERAFGAVQEFRIDHPRGGVMHAEIRIGAAVLMLGDTSEGPFTSPTALGGTSVALHVFVPDVDALTKRAVAAGAELLEEPADRFHGDRTAILRDPSGHLWIFLTHLEEVSAAEPARRVSAGRGEDRNPAAGAGTRTRAASPAAPRARYGAAAIPEHWTDPLHVPLPGFGGRVLRSDGLRTLARQLAAAGAAAR</sequence>
<keyword evidence="4" id="KW-1185">Reference proteome</keyword>
<protein>
    <submittedName>
        <fullName evidence="3">VOC family protein</fullName>
    </submittedName>
</protein>
<dbReference type="Pfam" id="PF00903">
    <property type="entry name" value="Glyoxalase"/>
    <property type="match status" value="1"/>
</dbReference>
<name>A0A5P2URF0_9ACTN</name>
<dbReference type="OrthoDB" id="9795306at2"/>
<evidence type="ECO:0000313" key="4">
    <source>
        <dbReference type="Proteomes" id="UP000326831"/>
    </source>
</evidence>
<accession>A0A5P2URF0</accession>
<dbReference type="PANTHER" id="PTHR34109:SF1">
    <property type="entry name" value="VOC DOMAIN-CONTAINING PROTEIN"/>
    <property type="match status" value="1"/>
</dbReference>
<dbReference type="InterPro" id="IPR004360">
    <property type="entry name" value="Glyas_Fos-R_dOase_dom"/>
</dbReference>
<dbReference type="InterPro" id="IPR029068">
    <property type="entry name" value="Glyas_Bleomycin-R_OHBP_Dase"/>
</dbReference>
<dbReference type="EMBL" id="CP023701">
    <property type="protein sequence ID" value="QEU81872.1"/>
    <property type="molecule type" value="Genomic_DNA"/>
</dbReference>
<organism evidence="3 4">
    <name type="scientific">Streptomyces subrutilus</name>
    <dbReference type="NCBI Taxonomy" id="36818"/>
    <lineage>
        <taxon>Bacteria</taxon>
        <taxon>Bacillati</taxon>
        <taxon>Actinomycetota</taxon>
        <taxon>Actinomycetes</taxon>
        <taxon>Kitasatosporales</taxon>
        <taxon>Streptomycetaceae</taxon>
        <taxon>Streptomyces</taxon>
    </lineage>
</organism>
<feature type="domain" description="VOC" evidence="2">
    <location>
        <begin position="14"/>
        <end position="137"/>
    </location>
</feature>
<dbReference type="Gene3D" id="3.30.720.120">
    <property type="match status" value="1"/>
</dbReference>
<evidence type="ECO:0000256" key="1">
    <source>
        <dbReference type="SAM" id="MobiDB-lite"/>
    </source>
</evidence>
<proteinExistence type="predicted"/>
<feature type="region of interest" description="Disordered" evidence="1">
    <location>
        <begin position="145"/>
        <end position="177"/>
    </location>
</feature>
<dbReference type="Gene3D" id="3.30.720.110">
    <property type="match status" value="1"/>
</dbReference>
<dbReference type="Proteomes" id="UP000326831">
    <property type="component" value="Chromosome"/>
</dbReference>
<dbReference type="PROSITE" id="PS51819">
    <property type="entry name" value="VOC"/>
    <property type="match status" value="1"/>
</dbReference>
<reference evidence="3 4" key="1">
    <citation type="submission" date="2017-09" db="EMBL/GenBank/DDBJ databases">
        <authorList>
            <person name="Lee N."/>
            <person name="Cho B.-K."/>
        </authorList>
    </citation>
    <scope>NUCLEOTIDE SEQUENCE [LARGE SCALE GENOMIC DNA]</scope>
    <source>
        <strain evidence="3 4">ATCC 27467</strain>
    </source>
</reference>
<dbReference type="SUPFAM" id="SSF54593">
    <property type="entry name" value="Glyoxalase/Bleomycin resistance protein/Dihydroxybiphenyl dioxygenase"/>
    <property type="match status" value="1"/>
</dbReference>
<evidence type="ECO:0000259" key="2">
    <source>
        <dbReference type="PROSITE" id="PS51819"/>
    </source>
</evidence>
<dbReference type="CDD" id="cd07246">
    <property type="entry name" value="VOC_like"/>
    <property type="match status" value="1"/>
</dbReference>